<dbReference type="Proteomes" id="UP001328107">
    <property type="component" value="Unassembled WGS sequence"/>
</dbReference>
<feature type="non-terminal residue" evidence="2">
    <location>
        <position position="65"/>
    </location>
</feature>
<name>A0AAN5CCK1_9BILA</name>
<dbReference type="EMBL" id="BTRK01000003">
    <property type="protein sequence ID" value="GMR39709.1"/>
    <property type="molecule type" value="Genomic_DNA"/>
</dbReference>
<sequence>MDFHPKDLIEICKEVAPYLASEPSFIEDIEAPIIIVGDLHGQLHDLHKVFVYHSVDGKPGYECAR</sequence>
<comment type="caution">
    <text evidence="2">The sequence shown here is derived from an EMBL/GenBank/DDBJ whole genome shotgun (WGS) entry which is preliminary data.</text>
</comment>
<reference evidence="2" key="2">
    <citation type="submission" date="2023-06" db="EMBL/GenBank/DDBJ databases">
        <title>Genome assembly of Pristionchus species.</title>
        <authorList>
            <person name="Yoshida K."/>
            <person name="Sommer R.J."/>
        </authorList>
    </citation>
    <scope>NUCLEOTIDE SEQUENCE</scope>
    <source>
        <strain evidence="2">RS5460</strain>
    </source>
</reference>
<evidence type="ECO:0000313" key="3">
    <source>
        <dbReference type="Proteomes" id="UP001328107"/>
    </source>
</evidence>
<dbReference type="SUPFAM" id="SSF56300">
    <property type="entry name" value="Metallo-dependent phosphatases"/>
    <property type="match status" value="1"/>
</dbReference>
<dbReference type="Gene3D" id="3.60.21.10">
    <property type="match status" value="1"/>
</dbReference>
<dbReference type="AlphaFoldDB" id="A0AAN5CCK1"/>
<reference evidence="3" key="1">
    <citation type="submission" date="2022-10" db="EMBL/GenBank/DDBJ databases">
        <title>Genome assembly of Pristionchus species.</title>
        <authorList>
            <person name="Yoshida K."/>
            <person name="Sommer R.J."/>
        </authorList>
    </citation>
    <scope>NUCLEOTIDE SEQUENCE [LARGE SCALE GENOMIC DNA]</scope>
    <source>
        <strain evidence="3">RS5460</strain>
    </source>
</reference>
<proteinExistence type="predicted"/>
<evidence type="ECO:0000313" key="2">
    <source>
        <dbReference type="EMBL" id="GMR39710.1"/>
    </source>
</evidence>
<dbReference type="InterPro" id="IPR029052">
    <property type="entry name" value="Metallo-depent_PP-like"/>
</dbReference>
<dbReference type="EMBL" id="BTRK01000003">
    <property type="protein sequence ID" value="GMR39710.1"/>
    <property type="molecule type" value="Genomic_DNA"/>
</dbReference>
<keyword evidence="3" id="KW-1185">Reference proteome</keyword>
<organism evidence="2 3">
    <name type="scientific">Pristionchus mayeri</name>
    <dbReference type="NCBI Taxonomy" id="1317129"/>
    <lineage>
        <taxon>Eukaryota</taxon>
        <taxon>Metazoa</taxon>
        <taxon>Ecdysozoa</taxon>
        <taxon>Nematoda</taxon>
        <taxon>Chromadorea</taxon>
        <taxon>Rhabditida</taxon>
        <taxon>Rhabditina</taxon>
        <taxon>Diplogasteromorpha</taxon>
        <taxon>Diplogasteroidea</taxon>
        <taxon>Neodiplogasteridae</taxon>
        <taxon>Pristionchus</taxon>
    </lineage>
</organism>
<evidence type="ECO:0000313" key="1">
    <source>
        <dbReference type="EMBL" id="GMR39709.1"/>
    </source>
</evidence>
<gene>
    <name evidence="1" type="ORF">PMAYCL1PPCAC_09904</name>
    <name evidence="2" type="ORF">PMAYCL1PPCAC_09905</name>
</gene>
<evidence type="ECO:0008006" key="4">
    <source>
        <dbReference type="Google" id="ProtNLM"/>
    </source>
</evidence>
<protein>
    <recommendedName>
        <fullName evidence="4">Calcineurin-like phosphoesterase</fullName>
    </recommendedName>
</protein>
<accession>A0AAN5CCK1</accession>